<accession>A0A315XNB5</accession>
<keyword evidence="2" id="KW-1185">Reference proteome</keyword>
<evidence type="ECO:0000313" key="2">
    <source>
        <dbReference type="Proteomes" id="UP000251717"/>
    </source>
</evidence>
<dbReference type="AlphaFoldDB" id="A0A315XNB5"/>
<evidence type="ECO:0000313" key="1">
    <source>
        <dbReference type="EMBL" id="PWB87881.1"/>
    </source>
</evidence>
<dbReference type="RefSeq" id="WP_133241931.1">
    <property type="nucleotide sequence ID" value="NZ_MZGS01000016.1"/>
</dbReference>
<dbReference type="Proteomes" id="UP000251717">
    <property type="component" value="Unassembled WGS sequence"/>
</dbReference>
<dbReference type="EMBL" id="MZGS01000016">
    <property type="protein sequence ID" value="PWB87881.1"/>
    <property type="molecule type" value="Genomic_DNA"/>
</dbReference>
<protein>
    <submittedName>
        <fullName evidence="1">Uncharacterized protein</fullName>
    </submittedName>
</protein>
<gene>
    <name evidence="1" type="ORF">MBBTH_04680</name>
</gene>
<reference evidence="1 2" key="1">
    <citation type="submission" date="2017-03" db="EMBL/GenBank/DDBJ databases">
        <title>Genome sequence of Methanobrevibacter thaueri.</title>
        <authorList>
            <person name="Poehlein A."/>
            <person name="Seedorf H."/>
            <person name="Daniel R."/>
        </authorList>
    </citation>
    <scope>NUCLEOTIDE SEQUENCE [LARGE SCALE GENOMIC DNA]</scope>
    <source>
        <strain evidence="1 2">DSM 11995</strain>
    </source>
</reference>
<sequence length="440" mass="51120">MIEEIQVVELREIYSLLTMCSNMAAKACMTLILSSGMSRTRVENLTINDLLLSCNITSIDNLDECGGMLDMLLRRNPDNIIPRWEDVTEDTYQVNFSSPESLFYTFLHLKERLCDDEYIEPSDKLFKISTTSLSENFNISKKLTEMESYNHITHRLPASHAFGAKDLQNFFEKQCIDFLPDYGGKTYTYKHQKFSKRKVQTLKLFRKGIPKDEPYFKEFRSNPNALLWDYSRVLPHVIAKNYDSIVPGWARKTDYGTSDEKDIDKSFEKDFDARVKLRMKDNVKRDYTDVDVTNIVSSHVSSRLNSANTTEFDMRQLLDFAYEDNSMGYFKDSERYLDCLMMKGYLKEDILSCMDKNIEIMPLTESRQVEDIISILSNRGIIEYYSLDSLKLESNIKNYIDYLLSDGSQGFITPDAVLDICFVTMLETGTPDLNVSYQFY</sequence>
<comment type="caution">
    <text evidence="1">The sequence shown here is derived from an EMBL/GenBank/DDBJ whole genome shotgun (WGS) entry which is preliminary data.</text>
</comment>
<name>A0A315XNB5_9EURY</name>
<organism evidence="1 2">
    <name type="scientific">Methanobrevibacter thaueri</name>
    <dbReference type="NCBI Taxonomy" id="190975"/>
    <lineage>
        <taxon>Archaea</taxon>
        <taxon>Methanobacteriati</taxon>
        <taxon>Methanobacteriota</taxon>
        <taxon>Methanomada group</taxon>
        <taxon>Methanobacteria</taxon>
        <taxon>Methanobacteriales</taxon>
        <taxon>Methanobacteriaceae</taxon>
        <taxon>Methanobrevibacter</taxon>
    </lineage>
</organism>
<proteinExistence type="predicted"/>